<dbReference type="PANTHER" id="PTHR47331:SF6">
    <property type="entry name" value="DOUBLECORTIN DOMAIN-CONTAINING PROTEIN"/>
    <property type="match status" value="1"/>
</dbReference>
<dbReference type="STRING" id="67767.A0A0J7KCA1"/>
<accession>A0A0J7KCA1</accession>
<sequence>MRHKWNLNGANIQPGSLVLLREDTTTPLHWPLGRIVSVYPGPDEIVRVVSVKTAHGIYKRPIMKLSLLPLYSYLSLFT</sequence>
<proteinExistence type="predicted"/>
<name>A0A0J7KCA1_LASNI</name>
<feature type="domain" description="DUF5641" evidence="1">
    <location>
        <begin position="2"/>
        <end position="68"/>
    </location>
</feature>
<dbReference type="InterPro" id="IPR040676">
    <property type="entry name" value="DUF5641"/>
</dbReference>
<evidence type="ECO:0000259" key="1">
    <source>
        <dbReference type="Pfam" id="PF18701"/>
    </source>
</evidence>
<evidence type="ECO:0000313" key="3">
    <source>
        <dbReference type="Proteomes" id="UP000036403"/>
    </source>
</evidence>
<keyword evidence="3" id="KW-1185">Reference proteome</keyword>
<dbReference type="PaxDb" id="67767-A0A0J7KCA1"/>
<gene>
    <name evidence="2" type="ORF">RF55_12758</name>
</gene>
<dbReference type="Pfam" id="PF18701">
    <property type="entry name" value="DUF5641"/>
    <property type="match status" value="1"/>
</dbReference>
<dbReference type="PANTHER" id="PTHR47331">
    <property type="entry name" value="PHD-TYPE DOMAIN-CONTAINING PROTEIN"/>
    <property type="match status" value="1"/>
</dbReference>
<dbReference type="OrthoDB" id="6432478at2759"/>
<dbReference type="EMBL" id="LBMM01009824">
    <property type="protein sequence ID" value="KMQ87859.1"/>
    <property type="molecule type" value="Genomic_DNA"/>
</dbReference>
<reference evidence="2 3" key="1">
    <citation type="submission" date="2015-04" db="EMBL/GenBank/DDBJ databases">
        <title>Lasius niger genome sequencing.</title>
        <authorList>
            <person name="Konorov E.A."/>
            <person name="Nikitin M.A."/>
            <person name="Kirill M.V."/>
            <person name="Chang P."/>
        </authorList>
    </citation>
    <scope>NUCLEOTIDE SEQUENCE [LARGE SCALE GENOMIC DNA]</scope>
    <source>
        <tissue evidence="2">Whole</tissue>
    </source>
</reference>
<organism evidence="2 3">
    <name type="scientific">Lasius niger</name>
    <name type="common">Black garden ant</name>
    <dbReference type="NCBI Taxonomy" id="67767"/>
    <lineage>
        <taxon>Eukaryota</taxon>
        <taxon>Metazoa</taxon>
        <taxon>Ecdysozoa</taxon>
        <taxon>Arthropoda</taxon>
        <taxon>Hexapoda</taxon>
        <taxon>Insecta</taxon>
        <taxon>Pterygota</taxon>
        <taxon>Neoptera</taxon>
        <taxon>Endopterygota</taxon>
        <taxon>Hymenoptera</taxon>
        <taxon>Apocrita</taxon>
        <taxon>Aculeata</taxon>
        <taxon>Formicoidea</taxon>
        <taxon>Formicidae</taxon>
        <taxon>Formicinae</taxon>
        <taxon>Lasius</taxon>
        <taxon>Lasius</taxon>
    </lineage>
</organism>
<protein>
    <recommendedName>
        <fullName evidence="1">DUF5641 domain-containing protein</fullName>
    </recommendedName>
</protein>
<dbReference type="AlphaFoldDB" id="A0A0J7KCA1"/>
<evidence type="ECO:0000313" key="2">
    <source>
        <dbReference type="EMBL" id="KMQ87859.1"/>
    </source>
</evidence>
<dbReference type="Proteomes" id="UP000036403">
    <property type="component" value="Unassembled WGS sequence"/>
</dbReference>
<comment type="caution">
    <text evidence="2">The sequence shown here is derived from an EMBL/GenBank/DDBJ whole genome shotgun (WGS) entry which is preliminary data.</text>
</comment>